<keyword evidence="2" id="KW-1185">Reference proteome</keyword>
<dbReference type="Proteomes" id="UP000823775">
    <property type="component" value="Unassembled WGS sequence"/>
</dbReference>
<sequence>MTNVATQNLSNDEASILHIFTLGWPEWKRIMCLSRRRDKTMKAEGVIRLDITDKDAPASKRPKGIGARIDPPPSMFCITTAGSSQETTVTASLPMNLLTIAQMAQAHES</sequence>
<evidence type="ECO:0000313" key="2">
    <source>
        <dbReference type="Proteomes" id="UP000823775"/>
    </source>
</evidence>
<gene>
    <name evidence="1" type="ORF">HAX54_008311</name>
</gene>
<organism evidence="1 2">
    <name type="scientific">Datura stramonium</name>
    <name type="common">Jimsonweed</name>
    <name type="synonym">Common thornapple</name>
    <dbReference type="NCBI Taxonomy" id="4076"/>
    <lineage>
        <taxon>Eukaryota</taxon>
        <taxon>Viridiplantae</taxon>
        <taxon>Streptophyta</taxon>
        <taxon>Embryophyta</taxon>
        <taxon>Tracheophyta</taxon>
        <taxon>Spermatophyta</taxon>
        <taxon>Magnoliopsida</taxon>
        <taxon>eudicotyledons</taxon>
        <taxon>Gunneridae</taxon>
        <taxon>Pentapetalae</taxon>
        <taxon>asterids</taxon>
        <taxon>lamiids</taxon>
        <taxon>Solanales</taxon>
        <taxon>Solanaceae</taxon>
        <taxon>Solanoideae</taxon>
        <taxon>Datureae</taxon>
        <taxon>Datura</taxon>
    </lineage>
</organism>
<name>A0ABS8TE05_DATST</name>
<accession>A0ABS8TE05</accession>
<proteinExistence type="predicted"/>
<reference evidence="1 2" key="1">
    <citation type="journal article" date="2021" name="BMC Genomics">
        <title>Datura genome reveals duplications of psychoactive alkaloid biosynthetic genes and high mutation rate following tissue culture.</title>
        <authorList>
            <person name="Rajewski A."/>
            <person name="Carter-House D."/>
            <person name="Stajich J."/>
            <person name="Litt A."/>
        </authorList>
    </citation>
    <scope>NUCLEOTIDE SEQUENCE [LARGE SCALE GENOMIC DNA]</scope>
    <source>
        <strain evidence="1">AR-01</strain>
    </source>
</reference>
<dbReference type="EMBL" id="JACEIK010001431">
    <property type="protein sequence ID" value="MCD7469348.1"/>
    <property type="molecule type" value="Genomic_DNA"/>
</dbReference>
<evidence type="ECO:0000313" key="1">
    <source>
        <dbReference type="EMBL" id="MCD7469348.1"/>
    </source>
</evidence>
<protein>
    <submittedName>
        <fullName evidence="1">Uncharacterized protein</fullName>
    </submittedName>
</protein>
<comment type="caution">
    <text evidence="1">The sequence shown here is derived from an EMBL/GenBank/DDBJ whole genome shotgun (WGS) entry which is preliminary data.</text>
</comment>